<comment type="caution">
    <text evidence="3">The sequence shown here is derived from an EMBL/GenBank/DDBJ whole genome shotgun (WGS) entry which is preliminary data.</text>
</comment>
<dbReference type="SMART" id="SM00054">
    <property type="entry name" value="EFh"/>
    <property type="match status" value="5"/>
</dbReference>
<organism evidence="3 4">
    <name type="scientific">Ramazzottius varieornatus</name>
    <name type="common">Water bear</name>
    <name type="synonym">Tardigrade</name>
    <dbReference type="NCBI Taxonomy" id="947166"/>
    <lineage>
        <taxon>Eukaryota</taxon>
        <taxon>Metazoa</taxon>
        <taxon>Ecdysozoa</taxon>
        <taxon>Tardigrada</taxon>
        <taxon>Eutardigrada</taxon>
        <taxon>Parachela</taxon>
        <taxon>Hypsibioidea</taxon>
        <taxon>Ramazzottiidae</taxon>
        <taxon>Ramazzottius</taxon>
    </lineage>
</organism>
<dbReference type="GO" id="GO:0043195">
    <property type="term" value="C:terminal bouton"/>
    <property type="evidence" value="ECO:0007669"/>
    <property type="project" value="TreeGrafter"/>
</dbReference>
<dbReference type="GO" id="GO:1900271">
    <property type="term" value="P:regulation of long-term synaptic potentiation"/>
    <property type="evidence" value="ECO:0007669"/>
    <property type="project" value="TreeGrafter"/>
</dbReference>
<dbReference type="GO" id="GO:0099509">
    <property type="term" value="P:regulation of presynaptic cytosolic calcium ion concentration"/>
    <property type="evidence" value="ECO:0007669"/>
    <property type="project" value="TreeGrafter"/>
</dbReference>
<feature type="domain" description="EF-hand" evidence="2">
    <location>
        <begin position="126"/>
        <end position="161"/>
    </location>
</feature>
<dbReference type="PANTHER" id="PTHR19972:SF10">
    <property type="entry name" value="CALBINDIN-32"/>
    <property type="match status" value="1"/>
</dbReference>
<dbReference type="PROSITE" id="PS00018">
    <property type="entry name" value="EF_HAND_1"/>
    <property type="match status" value="2"/>
</dbReference>
<dbReference type="InterPro" id="IPR051001">
    <property type="entry name" value="Calbindin_Ca-bind"/>
</dbReference>
<dbReference type="Pfam" id="PF13202">
    <property type="entry name" value="EF-hand_5"/>
    <property type="match status" value="1"/>
</dbReference>
<dbReference type="GO" id="GO:0005634">
    <property type="term" value="C:nucleus"/>
    <property type="evidence" value="ECO:0007669"/>
    <property type="project" value="TreeGrafter"/>
</dbReference>
<dbReference type="GO" id="GO:0030425">
    <property type="term" value="C:dendrite"/>
    <property type="evidence" value="ECO:0007669"/>
    <property type="project" value="TreeGrafter"/>
</dbReference>
<dbReference type="STRING" id="947166.A0A1D1W9I2"/>
<dbReference type="SUPFAM" id="SSF47473">
    <property type="entry name" value="EF-hand"/>
    <property type="match status" value="2"/>
</dbReference>
<accession>A0A1D1W9I2</accession>
<dbReference type="OrthoDB" id="428774at2759"/>
<dbReference type="EMBL" id="BDGG01000019">
    <property type="protein sequence ID" value="GAV08968.1"/>
    <property type="molecule type" value="Genomic_DNA"/>
</dbReference>
<dbReference type="InterPro" id="IPR011992">
    <property type="entry name" value="EF-hand-dom_pair"/>
</dbReference>
<dbReference type="Proteomes" id="UP000186922">
    <property type="component" value="Unassembled WGS sequence"/>
</dbReference>
<dbReference type="AlphaFoldDB" id="A0A1D1W9I2"/>
<dbReference type="InterPro" id="IPR018247">
    <property type="entry name" value="EF_Hand_1_Ca_BS"/>
</dbReference>
<evidence type="ECO:0000313" key="4">
    <source>
        <dbReference type="Proteomes" id="UP000186922"/>
    </source>
</evidence>
<feature type="domain" description="EF-hand" evidence="2">
    <location>
        <begin position="32"/>
        <end position="67"/>
    </location>
</feature>
<dbReference type="PROSITE" id="PS50222">
    <property type="entry name" value="EF_HAND_2"/>
    <property type="match status" value="2"/>
</dbReference>
<evidence type="ECO:0000256" key="1">
    <source>
        <dbReference type="ARBA" id="ARBA00022837"/>
    </source>
</evidence>
<dbReference type="Gene3D" id="1.10.238.10">
    <property type="entry name" value="EF-hand"/>
    <property type="match status" value="3"/>
</dbReference>
<evidence type="ECO:0000313" key="3">
    <source>
        <dbReference type="EMBL" id="GAV08968.1"/>
    </source>
</evidence>
<keyword evidence="1" id="KW-0106">Calcium</keyword>
<proteinExistence type="predicted"/>
<sequence length="322" mass="36203">MAFAGLNFMNFVERRNFIDEKLREKGVEKKPLSADGFLEIWSHYDKDGNLTIEEQEVDDFLNEYLTSAHAKFIEALSDAEIARIKKAYIQGLNVEEGGRISLEYMAKLLPVELGIFVLFRAESRAKTAVEFMDIWKRYDKDLSGFIDASEFALLLKDLLRTGSSPVEPVDLSKARDYAEAFLPFFDINHDGKLGLNELARLLPSKENFVQLAVDKAIKLDALSASDVQQLLDKYDRQNVNGTLEGNELSAFVRDLLATSNNDYSADMVRDFEEVILKACDVDRNGSLDAKELALVINSIANAQSKGGDPVQNFYHQHSGKKS</sequence>
<keyword evidence="4" id="KW-1185">Reference proteome</keyword>
<name>A0A1D1W9I2_RAMVA</name>
<protein>
    <recommendedName>
        <fullName evidence="2">EF-hand domain-containing protein</fullName>
    </recommendedName>
</protein>
<dbReference type="GO" id="GO:0005829">
    <property type="term" value="C:cytosol"/>
    <property type="evidence" value="ECO:0007669"/>
    <property type="project" value="TreeGrafter"/>
</dbReference>
<dbReference type="GO" id="GO:0005509">
    <property type="term" value="F:calcium ion binding"/>
    <property type="evidence" value="ECO:0007669"/>
    <property type="project" value="InterPro"/>
</dbReference>
<reference evidence="3 4" key="1">
    <citation type="journal article" date="2016" name="Nat. Commun.">
        <title>Extremotolerant tardigrade genome and improved radiotolerance of human cultured cells by tardigrade-unique protein.</title>
        <authorList>
            <person name="Hashimoto T."/>
            <person name="Horikawa D.D."/>
            <person name="Saito Y."/>
            <person name="Kuwahara H."/>
            <person name="Kozuka-Hata H."/>
            <person name="Shin-I T."/>
            <person name="Minakuchi Y."/>
            <person name="Ohishi K."/>
            <person name="Motoyama A."/>
            <person name="Aizu T."/>
            <person name="Enomoto A."/>
            <person name="Kondo K."/>
            <person name="Tanaka S."/>
            <person name="Hara Y."/>
            <person name="Koshikawa S."/>
            <person name="Sagara H."/>
            <person name="Miura T."/>
            <person name="Yokobori S."/>
            <person name="Miyagawa K."/>
            <person name="Suzuki Y."/>
            <person name="Kubo T."/>
            <person name="Oyama M."/>
            <person name="Kohara Y."/>
            <person name="Fujiyama A."/>
            <person name="Arakawa K."/>
            <person name="Katayama T."/>
            <person name="Toyoda A."/>
            <person name="Kunieda T."/>
        </authorList>
    </citation>
    <scope>NUCLEOTIDE SEQUENCE [LARGE SCALE GENOMIC DNA]</scope>
    <source>
        <strain evidence="3 4">YOKOZUNA-1</strain>
    </source>
</reference>
<gene>
    <name evidence="3" type="primary">RvY_18583</name>
    <name evidence="3" type="synonym">RvY_18583.1</name>
    <name evidence="3" type="ORF">RvY_18583-1</name>
</gene>
<evidence type="ECO:0000259" key="2">
    <source>
        <dbReference type="PROSITE" id="PS50222"/>
    </source>
</evidence>
<dbReference type="PANTHER" id="PTHR19972">
    <property type="entry name" value="CALBINDIN"/>
    <property type="match status" value="1"/>
</dbReference>
<dbReference type="InterPro" id="IPR002048">
    <property type="entry name" value="EF_hand_dom"/>
</dbReference>